<gene>
    <name evidence="1" type="ORF">Aiant_84970</name>
</gene>
<organism evidence="1 2">
    <name type="scientific">Actinoplanes ianthinogenes</name>
    <dbReference type="NCBI Taxonomy" id="122358"/>
    <lineage>
        <taxon>Bacteria</taxon>
        <taxon>Bacillati</taxon>
        <taxon>Actinomycetota</taxon>
        <taxon>Actinomycetes</taxon>
        <taxon>Micromonosporales</taxon>
        <taxon>Micromonosporaceae</taxon>
        <taxon>Actinoplanes</taxon>
    </lineage>
</organism>
<keyword evidence="2" id="KW-1185">Reference proteome</keyword>
<proteinExistence type="predicted"/>
<evidence type="ECO:0000313" key="2">
    <source>
        <dbReference type="Proteomes" id="UP000676967"/>
    </source>
</evidence>
<evidence type="ECO:0000313" key="1">
    <source>
        <dbReference type="EMBL" id="BCJ47840.1"/>
    </source>
</evidence>
<sequence>MRDSVARARAELRQRVGEHLDEGETLRAAVWIARDSGLPLISRITPWKGAATPRKQLDGTAAELDRHLPDHTAAAALALTEARLLLMLDGPPLAPVWQCPRAALATATATDPEGQLTLHFTDGSRVTVVAPFAHLANDW</sequence>
<dbReference type="EMBL" id="AP023356">
    <property type="protein sequence ID" value="BCJ47840.1"/>
    <property type="molecule type" value="Genomic_DNA"/>
</dbReference>
<reference evidence="1 2" key="1">
    <citation type="submission" date="2020-08" db="EMBL/GenBank/DDBJ databases">
        <title>Whole genome shotgun sequence of Actinoplanes ianthinogenes NBRC 13996.</title>
        <authorList>
            <person name="Komaki H."/>
            <person name="Tamura T."/>
        </authorList>
    </citation>
    <scope>NUCLEOTIDE SEQUENCE [LARGE SCALE GENOMIC DNA]</scope>
    <source>
        <strain evidence="1 2">NBRC 13996</strain>
    </source>
</reference>
<dbReference type="Proteomes" id="UP000676967">
    <property type="component" value="Chromosome"/>
</dbReference>
<protein>
    <submittedName>
        <fullName evidence="1">Uncharacterized protein</fullName>
    </submittedName>
</protein>
<dbReference type="RefSeq" id="WP_189330199.1">
    <property type="nucleotide sequence ID" value="NZ_AP023356.1"/>
</dbReference>
<accession>A0ABM7M850</accession>
<name>A0ABM7M850_9ACTN</name>